<evidence type="ECO:0000256" key="4">
    <source>
        <dbReference type="RuleBase" id="RU003704"/>
    </source>
</evidence>
<feature type="domain" description="Carbohydrate kinase PfkB" evidence="5">
    <location>
        <begin position="51"/>
        <end position="322"/>
    </location>
</feature>
<dbReference type="RefSeq" id="WP_379072023.1">
    <property type="nucleotide sequence ID" value="NZ_JBHTIT010000001.1"/>
</dbReference>
<dbReference type="PROSITE" id="PS00584">
    <property type="entry name" value="PFKB_KINASES_2"/>
    <property type="match status" value="1"/>
</dbReference>
<evidence type="ECO:0000313" key="7">
    <source>
        <dbReference type="Proteomes" id="UP001597044"/>
    </source>
</evidence>
<organism evidence="6 7">
    <name type="scientific">Paraperlucidibaca wandonensis</name>
    <dbReference type="NCBI Taxonomy" id="1268273"/>
    <lineage>
        <taxon>Bacteria</taxon>
        <taxon>Pseudomonadati</taxon>
        <taxon>Pseudomonadota</taxon>
        <taxon>Gammaproteobacteria</taxon>
        <taxon>Moraxellales</taxon>
        <taxon>Moraxellaceae</taxon>
        <taxon>Paraperlucidibaca</taxon>
    </lineage>
</organism>
<dbReference type="SUPFAM" id="SSF53613">
    <property type="entry name" value="Ribokinase-like"/>
    <property type="match status" value="1"/>
</dbReference>
<evidence type="ECO:0000256" key="3">
    <source>
        <dbReference type="ARBA" id="ARBA00022777"/>
    </source>
</evidence>
<name>A0ABW3HJH7_9GAMM</name>
<keyword evidence="7" id="KW-1185">Reference proteome</keyword>
<dbReference type="Pfam" id="PF00294">
    <property type="entry name" value="PfkB"/>
    <property type="match status" value="1"/>
</dbReference>
<gene>
    <name evidence="6" type="ORF">ACFQ0F_10965</name>
</gene>
<dbReference type="Proteomes" id="UP001597044">
    <property type="component" value="Unassembled WGS sequence"/>
</dbReference>
<dbReference type="EMBL" id="JBHTIT010000001">
    <property type="protein sequence ID" value="MFD0950903.1"/>
    <property type="molecule type" value="Genomic_DNA"/>
</dbReference>
<accession>A0ABW3HJH7</accession>
<keyword evidence="3 4" id="KW-0418">Kinase</keyword>
<keyword evidence="2 4" id="KW-0808">Transferase</keyword>
<dbReference type="CDD" id="cd01168">
    <property type="entry name" value="adenosine_kinase"/>
    <property type="match status" value="1"/>
</dbReference>
<protein>
    <submittedName>
        <fullName evidence="6">Adenosine kinase</fullName>
    </submittedName>
</protein>
<dbReference type="InterPro" id="IPR029056">
    <property type="entry name" value="Ribokinase-like"/>
</dbReference>
<evidence type="ECO:0000259" key="5">
    <source>
        <dbReference type="Pfam" id="PF00294"/>
    </source>
</evidence>
<dbReference type="InterPro" id="IPR002173">
    <property type="entry name" value="Carboh/pur_kinase_PfkB_CS"/>
</dbReference>
<evidence type="ECO:0000313" key="6">
    <source>
        <dbReference type="EMBL" id="MFD0950903.1"/>
    </source>
</evidence>
<sequence length="331" mass="35475">MSRRFDIYAIGNALVDLEYAVDEDFLSQHGIEKGVMTLAEADAQAALLNALDANAPRLKQASGGSAANSIIAASAMGARCFYHCKVANDALGTLYRDDLLAADVSTNLKEVRPEGVTGTCVVMVTPDTDRTMNTYLGITAEVSRAELDPEALQDSKWLYIEGYLCTSDSARDAVAHAHELAKAAGVKRALTFSDPAMVQYFLPQLKTLLADGVDLLFCNEDEARGFAGCDDLDQALITLRGVAERGIITCGKNGAWVWTQTSVLELPACPATPVDTLGAGDSFAGAVLYGLSQRWTFEDCARLAMRTAAQVVSQFGPRLSIEQYRALLSAD</sequence>
<proteinExistence type="inferred from homology"/>
<dbReference type="Gene3D" id="3.40.1190.20">
    <property type="match status" value="1"/>
</dbReference>
<comment type="caution">
    <text evidence="6">The sequence shown here is derived from an EMBL/GenBank/DDBJ whole genome shotgun (WGS) entry which is preliminary data.</text>
</comment>
<comment type="similarity">
    <text evidence="1 4">Belongs to the carbohydrate kinase PfkB family.</text>
</comment>
<dbReference type="PANTHER" id="PTHR43320">
    <property type="entry name" value="SUGAR KINASE"/>
    <property type="match status" value="1"/>
</dbReference>
<reference evidence="7" key="1">
    <citation type="journal article" date="2019" name="Int. J. Syst. Evol. Microbiol.">
        <title>The Global Catalogue of Microorganisms (GCM) 10K type strain sequencing project: providing services to taxonomists for standard genome sequencing and annotation.</title>
        <authorList>
            <consortium name="The Broad Institute Genomics Platform"/>
            <consortium name="The Broad Institute Genome Sequencing Center for Infectious Disease"/>
            <person name="Wu L."/>
            <person name="Ma J."/>
        </authorList>
    </citation>
    <scope>NUCLEOTIDE SEQUENCE [LARGE SCALE GENOMIC DNA]</scope>
    <source>
        <strain evidence="7">CCUG 63419</strain>
    </source>
</reference>
<evidence type="ECO:0000256" key="1">
    <source>
        <dbReference type="ARBA" id="ARBA00010688"/>
    </source>
</evidence>
<dbReference type="InterPro" id="IPR011611">
    <property type="entry name" value="PfkB_dom"/>
</dbReference>
<dbReference type="InterPro" id="IPR002139">
    <property type="entry name" value="Ribo/fructo_kinase"/>
</dbReference>
<dbReference type="PRINTS" id="PR00990">
    <property type="entry name" value="RIBOKINASE"/>
</dbReference>
<dbReference type="InterPro" id="IPR052700">
    <property type="entry name" value="Carb_kinase_PfkB-like"/>
</dbReference>
<dbReference type="PANTHER" id="PTHR43320:SF3">
    <property type="entry name" value="CARBOHYDRATE KINASE PFKB DOMAIN-CONTAINING PROTEIN"/>
    <property type="match status" value="1"/>
</dbReference>
<dbReference type="GO" id="GO:0016301">
    <property type="term" value="F:kinase activity"/>
    <property type="evidence" value="ECO:0007669"/>
    <property type="project" value="UniProtKB-KW"/>
</dbReference>
<evidence type="ECO:0000256" key="2">
    <source>
        <dbReference type="ARBA" id="ARBA00022679"/>
    </source>
</evidence>